<dbReference type="EMBL" id="JAANIU010008484">
    <property type="protein sequence ID" value="KAG1534996.1"/>
    <property type="molecule type" value="Genomic_DNA"/>
</dbReference>
<reference evidence="2 3" key="1">
    <citation type="journal article" date="2020" name="Microb. Genom.">
        <title>Genetic diversity of clinical and environmental Mucorales isolates obtained from an investigation of mucormycosis cases among solid organ transplant recipients.</title>
        <authorList>
            <person name="Nguyen M.H."/>
            <person name="Kaul D."/>
            <person name="Muto C."/>
            <person name="Cheng S.J."/>
            <person name="Richter R.A."/>
            <person name="Bruno V.M."/>
            <person name="Liu G."/>
            <person name="Beyhan S."/>
            <person name="Sundermann A.J."/>
            <person name="Mounaud S."/>
            <person name="Pasculle A.W."/>
            <person name="Nierman W.C."/>
            <person name="Driscoll E."/>
            <person name="Cumbie R."/>
            <person name="Clancy C.J."/>
            <person name="Dupont C.L."/>
        </authorList>
    </citation>
    <scope>NUCLEOTIDE SEQUENCE [LARGE SCALE GENOMIC DNA]</scope>
    <source>
        <strain evidence="2 3">GL24</strain>
    </source>
</reference>
<feature type="region of interest" description="Disordered" evidence="1">
    <location>
        <begin position="82"/>
        <end position="118"/>
    </location>
</feature>
<dbReference type="AntiFam" id="ANF00122">
    <property type="entry name" value="Shadow ORF (opposite clpB)"/>
</dbReference>
<organism evidence="2 3">
    <name type="scientific">Rhizopus delemar</name>
    <dbReference type="NCBI Taxonomy" id="936053"/>
    <lineage>
        <taxon>Eukaryota</taxon>
        <taxon>Fungi</taxon>
        <taxon>Fungi incertae sedis</taxon>
        <taxon>Mucoromycota</taxon>
        <taxon>Mucoromycotina</taxon>
        <taxon>Mucoromycetes</taxon>
        <taxon>Mucorales</taxon>
        <taxon>Mucorineae</taxon>
        <taxon>Rhizopodaceae</taxon>
        <taxon>Rhizopus</taxon>
    </lineage>
</organism>
<proteinExistence type="predicted"/>
<dbReference type="Proteomes" id="UP000740926">
    <property type="component" value="Unassembled WGS sequence"/>
</dbReference>
<evidence type="ECO:0000313" key="2">
    <source>
        <dbReference type="EMBL" id="KAG1534996.1"/>
    </source>
</evidence>
<dbReference type="AlphaFoldDB" id="A0A9P6XXY0"/>
<evidence type="ECO:0000256" key="1">
    <source>
        <dbReference type="SAM" id="MobiDB-lite"/>
    </source>
</evidence>
<comment type="caution">
    <text evidence="2">The sequence shown here is derived from an EMBL/GenBank/DDBJ whole genome shotgun (WGS) entry which is preliminary data.</text>
</comment>
<name>A0A9P6XXY0_9FUNG</name>
<sequence>MSSEKTWAACRISGTSPRVMRHARPSAMAVLPTPASPTSSGLFLRRRHSTWMVRSISSARPTSGSMRPARACSLRLLANSVRASPFGSPSPPSMRPSPSEDEDGCSPSSPSLAMPWDR</sequence>
<protein>
    <submittedName>
        <fullName evidence="2">Uncharacterized protein</fullName>
    </submittedName>
</protein>
<accession>A0A9P6XXY0</accession>
<gene>
    <name evidence="2" type="ORF">G6F50_015420</name>
</gene>
<keyword evidence="3" id="KW-1185">Reference proteome</keyword>
<evidence type="ECO:0000313" key="3">
    <source>
        <dbReference type="Proteomes" id="UP000740926"/>
    </source>
</evidence>